<evidence type="ECO:0000313" key="4">
    <source>
        <dbReference type="EMBL" id="MBU3875817.1"/>
    </source>
</evidence>
<dbReference type="EMBL" id="JABACJ020000006">
    <property type="protein sequence ID" value="MBU3875817.1"/>
    <property type="molecule type" value="Genomic_DNA"/>
</dbReference>
<dbReference type="RefSeq" id="WP_216240852.1">
    <property type="nucleotide sequence ID" value="NZ_JABACJ020000006.1"/>
</dbReference>
<feature type="region of interest" description="Disordered" evidence="3">
    <location>
        <begin position="114"/>
        <end position="138"/>
    </location>
</feature>
<dbReference type="Pfam" id="PF02639">
    <property type="entry name" value="DUF188"/>
    <property type="match status" value="1"/>
</dbReference>
<evidence type="ECO:0000256" key="3">
    <source>
        <dbReference type="SAM" id="MobiDB-lite"/>
    </source>
</evidence>
<dbReference type="InterPro" id="IPR003791">
    <property type="entry name" value="UPF0178"/>
</dbReference>
<reference evidence="4 5" key="1">
    <citation type="submission" date="2021-06" db="EMBL/GenBank/DDBJ databases">
        <title>Faecalicatena sp. nov. isolated from porcine feces.</title>
        <authorList>
            <person name="Oh B.S."/>
            <person name="Lee J.H."/>
        </authorList>
    </citation>
    <scope>NUCLEOTIDE SEQUENCE [LARGE SCALE GENOMIC DNA]</scope>
    <source>
        <strain evidence="4 5">AGMB00832</strain>
    </source>
</reference>
<dbReference type="PANTHER" id="PTHR35146:SF1">
    <property type="entry name" value="UPF0178 PROTEIN YAII"/>
    <property type="match status" value="1"/>
</dbReference>
<accession>A0ABS6D3M9</accession>
<organism evidence="4 5">
    <name type="scientific">Faecalicatena faecalis</name>
    <dbReference type="NCBI Taxonomy" id="2726362"/>
    <lineage>
        <taxon>Bacteria</taxon>
        <taxon>Bacillati</taxon>
        <taxon>Bacillota</taxon>
        <taxon>Clostridia</taxon>
        <taxon>Lachnospirales</taxon>
        <taxon>Lachnospiraceae</taxon>
        <taxon>Faecalicatena</taxon>
    </lineage>
</organism>
<evidence type="ECO:0000256" key="1">
    <source>
        <dbReference type="ARBA" id="ARBA00008522"/>
    </source>
</evidence>
<proteinExistence type="inferred from homology"/>
<dbReference type="HAMAP" id="MF_00489">
    <property type="entry name" value="UPF0178"/>
    <property type="match status" value="1"/>
</dbReference>
<evidence type="ECO:0000313" key="5">
    <source>
        <dbReference type="Proteomes" id="UP000723714"/>
    </source>
</evidence>
<dbReference type="NCBIfam" id="NF001095">
    <property type="entry name" value="PRK00124.1"/>
    <property type="match status" value="1"/>
</dbReference>
<keyword evidence="5" id="KW-1185">Reference proteome</keyword>
<gene>
    <name evidence="4" type="ORF">HGO97_008330</name>
</gene>
<protein>
    <recommendedName>
        <fullName evidence="2">UPF0178 protein HGO97_008330</fullName>
    </recommendedName>
</protein>
<feature type="compositionally biased region" description="Basic and acidic residues" evidence="3">
    <location>
        <begin position="128"/>
        <end position="138"/>
    </location>
</feature>
<dbReference type="Proteomes" id="UP000723714">
    <property type="component" value="Unassembled WGS sequence"/>
</dbReference>
<feature type="compositionally biased region" description="Basic residues" evidence="3">
    <location>
        <begin position="114"/>
        <end position="127"/>
    </location>
</feature>
<name>A0ABS6D3M9_9FIRM</name>
<evidence type="ECO:0000256" key="2">
    <source>
        <dbReference type="HAMAP-Rule" id="MF_00489"/>
    </source>
</evidence>
<comment type="similarity">
    <text evidence="1 2">Belongs to the UPF0178 family.</text>
</comment>
<comment type="caution">
    <text evidence="4">The sequence shown here is derived from an EMBL/GenBank/DDBJ whole genome shotgun (WGS) entry which is preliminary data.</text>
</comment>
<dbReference type="PANTHER" id="PTHR35146">
    <property type="entry name" value="UPF0178 PROTEIN YAII"/>
    <property type="match status" value="1"/>
</dbReference>
<sequence length="159" mass="18164">MRIIVDADACPVTGIVERVAKERDIPVTLVCDTAHIFQSQYSQVVTVEKGADSADFKIVTISEKGDIVVTQDYGVASMCLGKGIYPIHQSGKWYTLQNIDQMMFERHIAKEVRRKSKKNHLKGPRKRTREDDEHFEESLKQLIEKVERAEIPSPEHENI</sequence>